<comment type="caution">
    <text evidence="1">The sequence shown here is derived from an EMBL/GenBank/DDBJ whole genome shotgun (WGS) entry which is preliminary data.</text>
</comment>
<dbReference type="RefSeq" id="WP_171247362.1">
    <property type="nucleotide sequence ID" value="NZ_JABFAJ010000018.1"/>
</dbReference>
<name>A0A849K9F9_9MICO</name>
<accession>A0A849K9F9</accession>
<organism evidence="1 2">
    <name type="scientific">Isoptericola sediminis</name>
    <dbReference type="NCBI Taxonomy" id="2733572"/>
    <lineage>
        <taxon>Bacteria</taxon>
        <taxon>Bacillati</taxon>
        <taxon>Actinomycetota</taxon>
        <taxon>Actinomycetes</taxon>
        <taxon>Micrococcales</taxon>
        <taxon>Promicromonosporaceae</taxon>
        <taxon>Isoptericola</taxon>
    </lineage>
</organism>
<dbReference type="AlphaFoldDB" id="A0A849K9F9"/>
<evidence type="ECO:0000313" key="1">
    <source>
        <dbReference type="EMBL" id="NNU27857.1"/>
    </source>
</evidence>
<proteinExistence type="predicted"/>
<evidence type="ECO:0000313" key="2">
    <source>
        <dbReference type="Proteomes" id="UP000557204"/>
    </source>
</evidence>
<keyword evidence="2" id="KW-1185">Reference proteome</keyword>
<gene>
    <name evidence="1" type="ORF">HLI28_09930</name>
</gene>
<protein>
    <recommendedName>
        <fullName evidence="3">SAF domain-containing protein</fullName>
    </recommendedName>
</protein>
<evidence type="ECO:0008006" key="3">
    <source>
        <dbReference type="Google" id="ProtNLM"/>
    </source>
</evidence>
<dbReference type="Proteomes" id="UP000557204">
    <property type="component" value="Unassembled WGS sequence"/>
</dbReference>
<sequence length="216" mass="21865">MSNDALPSPVAPRLRRPTWRDPRLVVGLLLVALAVALGAWVVSGADRTVPVYVAAGTLTPGEPVAAEDLRVVDVNLGAETARYLRADVGPPADQVALRVVEDGELVAAGALGPAERVDVRAVAVPVSAGLSERIRAGALVDLWFVPDVAPGSKGGAPEPEPLVTGVVVEQVDVSDSGLVVADGGTVHVLVRSERLPAVLSALGADGSIAVVPVAGA</sequence>
<dbReference type="CDD" id="cd11614">
    <property type="entry name" value="SAF_CpaB_FlgA_like"/>
    <property type="match status" value="1"/>
</dbReference>
<reference evidence="1 2" key="1">
    <citation type="submission" date="2020-05" db="EMBL/GenBank/DDBJ databases">
        <title>Genome sequence of Isoptericola sp. JC619 isolated from Chilika lagoon, India.</title>
        <authorList>
            <person name="Kumar D."/>
            <person name="Appam K."/>
            <person name="Gandham S."/>
            <person name="Uppada J."/>
            <person name="Sasikala C."/>
            <person name="Venkata Ramana C."/>
        </authorList>
    </citation>
    <scope>NUCLEOTIDE SEQUENCE [LARGE SCALE GENOMIC DNA]</scope>
    <source>
        <strain evidence="1 2">JC619</strain>
    </source>
</reference>
<dbReference type="EMBL" id="JABFAJ010000018">
    <property type="protein sequence ID" value="NNU27857.1"/>
    <property type="molecule type" value="Genomic_DNA"/>
</dbReference>